<evidence type="ECO:0000313" key="3">
    <source>
        <dbReference type="Proteomes" id="UP000077202"/>
    </source>
</evidence>
<organism evidence="2 3">
    <name type="scientific">Marchantia polymorpha subsp. ruderalis</name>
    <dbReference type="NCBI Taxonomy" id="1480154"/>
    <lineage>
        <taxon>Eukaryota</taxon>
        <taxon>Viridiplantae</taxon>
        <taxon>Streptophyta</taxon>
        <taxon>Embryophyta</taxon>
        <taxon>Marchantiophyta</taxon>
        <taxon>Marchantiopsida</taxon>
        <taxon>Marchantiidae</taxon>
        <taxon>Marchantiales</taxon>
        <taxon>Marchantiaceae</taxon>
        <taxon>Marchantia</taxon>
    </lineage>
</organism>
<gene>
    <name evidence="2" type="ORF">AXG93_2253s1270</name>
</gene>
<proteinExistence type="predicted"/>
<dbReference type="EMBL" id="LVLJ01002791">
    <property type="protein sequence ID" value="OAE23716.1"/>
    <property type="molecule type" value="Genomic_DNA"/>
</dbReference>
<name>A0A176VV12_MARPO</name>
<dbReference type="Proteomes" id="UP000077202">
    <property type="component" value="Unassembled WGS sequence"/>
</dbReference>
<sequence>MNQAKSLEANLDEFLKMTIELSNSGDKEELSDKIKAIIILNSLPEAYKELKSAIKYKRSSIILDEVISALKSKDLEIRADKKTSGDGENHMTCVKQQRKNSDGSNFKSKNHGKPSAKINNRSTNSNGKLKASERYLTLAAPII</sequence>
<evidence type="ECO:0000256" key="1">
    <source>
        <dbReference type="SAM" id="MobiDB-lite"/>
    </source>
</evidence>
<accession>A0A176VV12</accession>
<feature type="compositionally biased region" description="Polar residues" evidence="1">
    <location>
        <begin position="117"/>
        <end position="126"/>
    </location>
</feature>
<keyword evidence="3" id="KW-1185">Reference proteome</keyword>
<dbReference type="Pfam" id="PF14223">
    <property type="entry name" value="Retrotran_gag_2"/>
    <property type="match status" value="1"/>
</dbReference>
<protein>
    <submittedName>
        <fullName evidence="2">Uncharacterized protein</fullName>
    </submittedName>
</protein>
<comment type="caution">
    <text evidence="2">The sequence shown here is derived from an EMBL/GenBank/DDBJ whole genome shotgun (WGS) entry which is preliminary data.</text>
</comment>
<feature type="region of interest" description="Disordered" evidence="1">
    <location>
        <begin position="81"/>
        <end position="126"/>
    </location>
</feature>
<reference evidence="2" key="1">
    <citation type="submission" date="2016-03" db="EMBL/GenBank/DDBJ databases">
        <title>Mechanisms controlling the formation of the plant cell surface in tip-growing cells are functionally conserved among land plants.</title>
        <authorList>
            <person name="Honkanen S."/>
            <person name="Jones V.A."/>
            <person name="Morieri G."/>
            <person name="Champion C."/>
            <person name="Hetherington A.J."/>
            <person name="Kelly S."/>
            <person name="Saint-Marcoux D."/>
            <person name="Proust H."/>
            <person name="Prescott H."/>
            <person name="Dolan L."/>
        </authorList>
    </citation>
    <scope>NUCLEOTIDE SEQUENCE [LARGE SCALE GENOMIC DNA]</scope>
    <source>
        <tissue evidence="2">Whole gametophyte</tissue>
    </source>
</reference>
<evidence type="ECO:0000313" key="2">
    <source>
        <dbReference type="EMBL" id="OAE23716.1"/>
    </source>
</evidence>
<dbReference type="AlphaFoldDB" id="A0A176VV12"/>